<dbReference type="EMBL" id="JBHYTS010000051">
    <property type="protein sequence ID" value="MFE1754063.1"/>
    <property type="molecule type" value="Genomic_DNA"/>
</dbReference>
<sequence>MAAPAHLLLSALSDTALSKPWAGSPEDRPTAARDGSAGPDAPLGVFSAEGARAEAPLTSEPPLPDAEAPLTSEPPLTEAAPLTSESAAEPADADACGPEA</sequence>
<feature type="compositionally biased region" description="Low complexity" evidence="1">
    <location>
        <begin position="87"/>
        <end position="100"/>
    </location>
</feature>
<reference evidence="2 3" key="1">
    <citation type="submission" date="2024-09" db="EMBL/GenBank/DDBJ databases">
        <title>The Natural Products Discovery Center: Release of the First 8490 Sequenced Strains for Exploring Actinobacteria Biosynthetic Diversity.</title>
        <authorList>
            <person name="Kalkreuter E."/>
            <person name="Kautsar S.A."/>
            <person name="Yang D."/>
            <person name="Bader C.D."/>
            <person name="Teijaro C.N."/>
            <person name="Fluegel L."/>
            <person name="Davis C.M."/>
            <person name="Simpson J.R."/>
            <person name="Lauterbach L."/>
            <person name="Steele A.D."/>
            <person name="Gui C."/>
            <person name="Meng S."/>
            <person name="Li G."/>
            <person name="Viehrig K."/>
            <person name="Ye F."/>
            <person name="Su P."/>
            <person name="Kiefer A.F."/>
            <person name="Nichols A."/>
            <person name="Cepeda A.J."/>
            <person name="Yan W."/>
            <person name="Fan B."/>
            <person name="Jiang Y."/>
            <person name="Adhikari A."/>
            <person name="Zheng C.-J."/>
            <person name="Schuster L."/>
            <person name="Cowan T.M."/>
            <person name="Smanski M.J."/>
            <person name="Chevrette M.G."/>
            <person name="De Carvalho L.P.S."/>
            <person name="Shen B."/>
        </authorList>
    </citation>
    <scope>NUCLEOTIDE SEQUENCE [LARGE SCALE GENOMIC DNA]</scope>
    <source>
        <strain evidence="2 3">NPDC059500</strain>
    </source>
</reference>
<accession>A0ABW6HBQ4</accession>
<organism evidence="2 3">
    <name type="scientific">Streptomyces anandii</name>
    <dbReference type="NCBI Taxonomy" id="285454"/>
    <lineage>
        <taxon>Bacteria</taxon>
        <taxon>Bacillati</taxon>
        <taxon>Actinomycetota</taxon>
        <taxon>Actinomycetes</taxon>
        <taxon>Kitasatosporales</taxon>
        <taxon>Streptomycetaceae</taxon>
        <taxon>Streptomyces</taxon>
    </lineage>
</organism>
<comment type="caution">
    <text evidence="2">The sequence shown here is derived from an EMBL/GenBank/DDBJ whole genome shotgun (WGS) entry which is preliminary data.</text>
</comment>
<dbReference type="Proteomes" id="UP001599756">
    <property type="component" value="Unassembled WGS sequence"/>
</dbReference>
<evidence type="ECO:0000313" key="3">
    <source>
        <dbReference type="Proteomes" id="UP001599756"/>
    </source>
</evidence>
<gene>
    <name evidence="2" type="ORF">ACFW88_26565</name>
</gene>
<proteinExistence type="predicted"/>
<evidence type="ECO:0000313" key="2">
    <source>
        <dbReference type="EMBL" id="MFE1754063.1"/>
    </source>
</evidence>
<evidence type="ECO:0000256" key="1">
    <source>
        <dbReference type="SAM" id="MobiDB-lite"/>
    </source>
</evidence>
<dbReference type="RefSeq" id="WP_381806532.1">
    <property type="nucleotide sequence ID" value="NZ_JBHYTS010000051.1"/>
</dbReference>
<keyword evidence="3" id="KW-1185">Reference proteome</keyword>
<name>A0ABW6HBQ4_9ACTN</name>
<protein>
    <submittedName>
        <fullName evidence="2">Uncharacterized protein</fullName>
    </submittedName>
</protein>
<feature type="region of interest" description="Disordered" evidence="1">
    <location>
        <begin position="15"/>
        <end position="100"/>
    </location>
</feature>